<keyword evidence="3 5" id="KW-1133">Transmembrane helix</keyword>
<evidence type="ECO:0000256" key="5">
    <source>
        <dbReference type="SAM" id="Phobius"/>
    </source>
</evidence>
<feature type="transmembrane region" description="Helical" evidence="5">
    <location>
        <begin position="363"/>
        <end position="381"/>
    </location>
</feature>
<organism evidence="7 8">
    <name type="scientific">Owenia fusiformis</name>
    <name type="common">Polychaete worm</name>
    <dbReference type="NCBI Taxonomy" id="6347"/>
    <lineage>
        <taxon>Eukaryota</taxon>
        <taxon>Metazoa</taxon>
        <taxon>Spiralia</taxon>
        <taxon>Lophotrochozoa</taxon>
        <taxon>Annelida</taxon>
        <taxon>Polychaeta</taxon>
        <taxon>Sedentaria</taxon>
        <taxon>Canalipalpata</taxon>
        <taxon>Sabellida</taxon>
        <taxon>Oweniida</taxon>
        <taxon>Oweniidae</taxon>
        <taxon>Owenia</taxon>
    </lineage>
</organism>
<feature type="transmembrane region" description="Helical" evidence="5">
    <location>
        <begin position="97"/>
        <end position="117"/>
    </location>
</feature>
<feature type="transmembrane region" description="Helical" evidence="5">
    <location>
        <begin position="153"/>
        <end position="175"/>
    </location>
</feature>
<dbReference type="GO" id="GO:0016020">
    <property type="term" value="C:membrane"/>
    <property type="evidence" value="ECO:0007669"/>
    <property type="project" value="UniProtKB-SubCell"/>
</dbReference>
<feature type="transmembrane region" description="Helical" evidence="5">
    <location>
        <begin position="446"/>
        <end position="469"/>
    </location>
</feature>
<accession>A0A8S4NJ50</accession>
<dbReference type="InterPro" id="IPR020846">
    <property type="entry name" value="MFS_dom"/>
</dbReference>
<evidence type="ECO:0000256" key="2">
    <source>
        <dbReference type="ARBA" id="ARBA00022692"/>
    </source>
</evidence>
<feature type="transmembrane region" description="Helical" evidence="5">
    <location>
        <begin position="129"/>
        <end position="147"/>
    </location>
</feature>
<evidence type="ECO:0000256" key="1">
    <source>
        <dbReference type="ARBA" id="ARBA00004141"/>
    </source>
</evidence>
<keyword evidence="4 5" id="KW-0472">Membrane</keyword>
<dbReference type="SUPFAM" id="SSF103473">
    <property type="entry name" value="MFS general substrate transporter"/>
    <property type="match status" value="1"/>
</dbReference>
<dbReference type="PROSITE" id="PS50850">
    <property type="entry name" value="MFS"/>
    <property type="match status" value="1"/>
</dbReference>
<evidence type="ECO:0000259" key="6">
    <source>
        <dbReference type="PROSITE" id="PS50850"/>
    </source>
</evidence>
<reference evidence="7" key="1">
    <citation type="submission" date="2022-03" db="EMBL/GenBank/DDBJ databases">
        <authorList>
            <person name="Martin C."/>
        </authorList>
    </citation>
    <scope>NUCLEOTIDE SEQUENCE</scope>
</reference>
<keyword evidence="2 5" id="KW-0812">Transmembrane</keyword>
<dbReference type="Gene3D" id="1.20.1250.20">
    <property type="entry name" value="MFS general substrate transporter like domains"/>
    <property type="match status" value="1"/>
</dbReference>
<dbReference type="PROSITE" id="PS00216">
    <property type="entry name" value="SUGAR_TRANSPORT_1"/>
    <property type="match status" value="1"/>
</dbReference>
<evidence type="ECO:0000256" key="4">
    <source>
        <dbReference type="ARBA" id="ARBA00023136"/>
    </source>
</evidence>
<comment type="caution">
    <text evidence="7">The sequence shown here is derived from an EMBL/GenBank/DDBJ whole genome shotgun (WGS) entry which is preliminary data.</text>
</comment>
<feature type="transmembrane region" description="Helical" evidence="5">
    <location>
        <begin position="215"/>
        <end position="234"/>
    </location>
</feature>
<dbReference type="GO" id="GO:0022857">
    <property type="term" value="F:transmembrane transporter activity"/>
    <property type="evidence" value="ECO:0007669"/>
    <property type="project" value="InterPro"/>
</dbReference>
<dbReference type="InterPro" id="IPR005828">
    <property type="entry name" value="MFS_sugar_transport-like"/>
</dbReference>
<comment type="subcellular location">
    <subcellularLocation>
        <location evidence="1">Membrane</location>
        <topology evidence="1">Multi-pass membrane protein</topology>
    </subcellularLocation>
</comment>
<dbReference type="Proteomes" id="UP000749559">
    <property type="component" value="Unassembled WGS sequence"/>
</dbReference>
<evidence type="ECO:0000313" key="7">
    <source>
        <dbReference type="EMBL" id="CAH1780788.1"/>
    </source>
</evidence>
<evidence type="ECO:0000313" key="8">
    <source>
        <dbReference type="Proteomes" id="UP000749559"/>
    </source>
</evidence>
<feature type="transmembrane region" description="Helical" evidence="5">
    <location>
        <begin position="387"/>
        <end position="409"/>
    </location>
</feature>
<gene>
    <name evidence="7" type="ORF">OFUS_LOCUS7433</name>
</gene>
<dbReference type="PANTHER" id="PTHR24064">
    <property type="entry name" value="SOLUTE CARRIER FAMILY 22 MEMBER"/>
    <property type="match status" value="1"/>
</dbReference>
<keyword evidence="8" id="KW-1185">Reference proteome</keyword>
<dbReference type="AlphaFoldDB" id="A0A8S4NJ50"/>
<dbReference type="OrthoDB" id="2544694at2759"/>
<feature type="domain" description="Major facilitator superfamily (MFS) profile" evidence="6">
    <location>
        <begin position="38"/>
        <end position="474"/>
    </location>
</feature>
<sequence>MDHWCAVPELAHLNETMQKLISIPETENSLGDTVYAKCEMYNYNYSAVDWGDVNVINGWTRDINATKTKCKNGWQYNRDKFESTVVSEYNLVCEKDWMFTLPATFQMVGLFFGAFLSGAISDRFGRKRASLGLLVLSLGSIIGGAFAENFWLFVGLRMLSTLFSIGAYTPLWVLTVEMMPPKSRSRCLFYCTLLRVMRGVTVTIGAFYVRNHKQLQLLSAAVVVPGFFLVFLMFESPRWLISKGRRKDAEEIARKIAKINKVKVDDEFSLNDMVATNVDQSDMKQATIVDLFRTPIIRKQTLLVWVQWFAIVFGTYAMSLNVGTIIPGNIYLNNLLIGGLTELPAVVLLWLSLNFIGRKTILSYFLIINAIFSLAIIPLMMTKITGLITAAAVCGTIIINIVFRVIYLYSSEIFPTPARNVGLGSGSSIGCIGGLISPQIPLMGRIWFGLPYIVLGFFPLVAGMLAFLLPETKGKRLPETLEESEIFGTAHYDEIVNVEKSNKREDDGEWRIFHYKYR</sequence>
<feature type="transmembrane region" description="Helical" evidence="5">
    <location>
        <begin position="187"/>
        <end position="209"/>
    </location>
</feature>
<name>A0A8S4NJ50_OWEFU</name>
<feature type="transmembrane region" description="Helical" evidence="5">
    <location>
        <begin position="302"/>
        <end position="319"/>
    </location>
</feature>
<proteinExistence type="predicted"/>
<dbReference type="InterPro" id="IPR036259">
    <property type="entry name" value="MFS_trans_sf"/>
</dbReference>
<protein>
    <recommendedName>
        <fullName evidence="6">Major facilitator superfamily (MFS) profile domain-containing protein</fullName>
    </recommendedName>
</protein>
<evidence type="ECO:0000256" key="3">
    <source>
        <dbReference type="ARBA" id="ARBA00022989"/>
    </source>
</evidence>
<dbReference type="InterPro" id="IPR005829">
    <property type="entry name" value="Sugar_transporter_CS"/>
</dbReference>
<dbReference type="EMBL" id="CAIIXF020000004">
    <property type="protein sequence ID" value="CAH1780788.1"/>
    <property type="molecule type" value="Genomic_DNA"/>
</dbReference>
<dbReference type="Pfam" id="PF00083">
    <property type="entry name" value="Sugar_tr"/>
    <property type="match status" value="1"/>
</dbReference>
<feature type="transmembrane region" description="Helical" evidence="5">
    <location>
        <begin position="421"/>
        <end position="440"/>
    </location>
</feature>
<feature type="transmembrane region" description="Helical" evidence="5">
    <location>
        <begin position="331"/>
        <end position="351"/>
    </location>
</feature>